<feature type="region of interest" description="Disordered" evidence="1">
    <location>
        <begin position="157"/>
        <end position="195"/>
    </location>
</feature>
<dbReference type="Proteomes" id="UP000001798">
    <property type="component" value="Chromosome 9"/>
</dbReference>
<dbReference type="VEuPathDB" id="FungiDB:Bcin09g02400"/>
<name>A0A384JS12_BOTFB</name>
<keyword evidence="3" id="KW-1185">Reference proteome</keyword>
<reference evidence="2 3" key="1">
    <citation type="journal article" date="2011" name="PLoS Genet.">
        <title>Genomic analysis of the necrotrophic fungal pathogens Sclerotinia sclerotiorum and Botrytis cinerea.</title>
        <authorList>
            <person name="Amselem J."/>
            <person name="Cuomo C.A."/>
            <person name="van Kan J.A."/>
            <person name="Viaud M."/>
            <person name="Benito E.P."/>
            <person name="Couloux A."/>
            <person name="Coutinho P.M."/>
            <person name="de Vries R.P."/>
            <person name="Dyer P.S."/>
            <person name="Fillinger S."/>
            <person name="Fournier E."/>
            <person name="Gout L."/>
            <person name="Hahn M."/>
            <person name="Kohn L."/>
            <person name="Lapalu N."/>
            <person name="Plummer K.M."/>
            <person name="Pradier J.M."/>
            <person name="Quevillon E."/>
            <person name="Sharon A."/>
            <person name="Simon A."/>
            <person name="ten Have A."/>
            <person name="Tudzynski B."/>
            <person name="Tudzynski P."/>
            <person name="Wincker P."/>
            <person name="Andrew M."/>
            <person name="Anthouard V."/>
            <person name="Beever R.E."/>
            <person name="Beffa R."/>
            <person name="Benoit I."/>
            <person name="Bouzid O."/>
            <person name="Brault B."/>
            <person name="Chen Z."/>
            <person name="Choquer M."/>
            <person name="Collemare J."/>
            <person name="Cotton P."/>
            <person name="Danchin E.G."/>
            <person name="Da Silva C."/>
            <person name="Gautier A."/>
            <person name="Giraud C."/>
            <person name="Giraud T."/>
            <person name="Gonzalez C."/>
            <person name="Grossetete S."/>
            <person name="Guldener U."/>
            <person name="Henrissat B."/>
            <person name="Howlett B.J."/>
            <person name="Kodira C."/>
            <person name="Kretschmer M."/>
            <person name="Lappartient A."/>
            <person name="Leroch M."/>
            <person name="Levis C."/>
            <person name="Mauceli E."/>
            <person name="Neuveglise C."/>
            <person name="Oeser B."/>
            <person name="Pearson M."/>
            <person name="Poulain J."/>
            <person name="Poussereau N."/>
            <person name="Quesneville H."/>
            <person name="Rascle C."/>
            <person name="Schumacher J."/>
            <person name="Segurens B."/>
            <person name="Sexton A."/>
            <person name="Silva E."/>
            <person name="Sirven C."/>
            <person name="Soanes D.M."/>
            <person name="Talbot N.J."/>
            <person name="Templeton M."/>
            <person name="Yandava C."/>
            <person name="Yarden O."/>
            <person name="Zeng Q."/>
            <person name="Rollins J.A."/>
            <person name="Lebrun M.H."/>
            <person name="Dickman M."/>
        </authorList>
    </citation>
    <scope>NUCLEOTIDE SEQUENCE [LARGE SCALE GENOMIC DNA]</scope>
    <source>
        <strain evidence="2 3">B05.10</strain>
    </source>
</reference>
<protein>
    <submittedName>
        <fullName evidence="2">Bcabz2</fullName>
    </submittedName>
</protein>
<dbReference type="KEGG" id="bfu:BCIN_09g02400"/>
<dbReference type="InterPro" id="IPR043131">
    <property type="entry name" value="BCAT-like_N"/>
</dbReference>
<feature type="compositionally biased region" description="Low complexity" evidence="1">
    <location>
        <begin position="179"/>
        <end position="188"/>
    </location>
</feature>
<dbReference type="InterPro" id="IPR036038">
    <property type="entry name" value="Aminotransferase-like"/>
</dbReference>
<dbReference type="GeneID" id="36394482"/>
<dbReference type="GO" id="GO:0003824">
    <property type="term" value="F:catalytic activity"/>
    <property type="evidence" value="ECO:0007669"/>
    <property type="project" value="InterPro"/>
</dbReference>
<dbReference type="RefSeq" id="XP_024550779.1">
    <property type="nucleotide sequence ID" value="XM_024694985.1"/>
</dbReference>
<gene>
    <name evidence="2" type="primary">Bcabz2</name>
    <name evidence="2" type="ORF">BCIN_09g02400</name>
</gene>
<dbReference type="RefSeq" id="XP_024550778.1">
    <property type="nucleotide sequence ID" value="XM_024694986.1"/>
</dbReference>
<dbReference type="InterPro" id="IPR043132">
    <property type="entry name" value="BCAT-like_C"/>
</dbReference>
<reference evidence="2 3" key="2">
    <citation type="journal article" date="2012" name="Eukaryot. Cell">
        <title>Genome update of Botrytis cinerea strains B05.10 and T4.</title>
        <authorList>
            <person name="Staats M."/>
            <person name="van Kan J.A."/>
        </authorList>
    </citation>
    <scope>NUCLEOTIDE SEQUENCE [LARGE SCALE GENOMIC DNA]</scope>
    <source>
        <strain evidence="2 3">B05.10</strain>
    </source>
</reference>
<proteinExistence type="predicted"/>
<evidence type="ECO:0000256" key="1">
    <source>
        <dbReference type="SAM" id="MobiDB-lite"/>
    </source>
</evidence>
<reference evidence="2 3" key="3">
    <citation type="journal article" date="2017" name="Mol. Plant Pathol.">
        <title>A gapless genome sequence of the fungus Botrytis cinerea.</title>
        <authorList>
            <person name="Van Kan J.A."/>
            <person name="Stassen J.H."/>
            <person name="Mosbach A."/>
            <person name="Van Der Lee T.A."/>
            <person name="Faino L."/>
            <person name="Farmer A.D."/>
            <person name="Papasotiriou D.G."/>
            <person name="Zhou S."/>
            <person name="Seidl M.F."/>
            <person name="Cottam E."/>
            <person name="Edel D."/>
            <person name="Hahn M."/>
            <person name="Schwartz D.C."/>
            <person name="Dietrich R.A."/>
            <person name="Widdison S."/>
            <person name="Scalliet G."/>
        </authorList>
    </citation>
    <scope>NUCLEOTIDE SEQUENCE [LARGE SCALE GENOMIC DNA]</scope>
    <source>
        <strain evidence="2 3">B05.10</strain>
    </source>
</reference>
<sequence>MSPSPPPNSTPTFQLFTSLRYDPLLLQSPKNIESWPLPTPSPSPFYMLPYHRDRLLQAASHFSFHPAITAISGASGFQNLLSVLSNSIDTQSPTPLRVRIVLDHEGTITIESNPVPPVPLSNLFPTRLPPPTSIPTPAPTISPLTGGALTLGPTTTLPSDPTQSSPWTIIPDPSPTTPTPYTSFKTTSRTPYDTARSRAQIPTFTSPQEVLLISSHNAEIMEGSLTTPFFYRDGKWVTPSETSGGQIGTTRRWALEKGICKESTITLDSLTEGEECWISNGVRGFTWGKIQLAP</sequence>
<dbReference type="AlphaFoldDB" id="A0A384JS12"/>
<dbReference type="InterPro" id="IPR001544">
    <property type="entry name" value="Aminotrans_IV"/>
</dbReference>
<dbReference type="Gene3D" id="3.20.10.10">
    <property type="entry name" value="D-amino Acid Aminotransferase, subunit A, domain 2"/>
    <property type="match status" value="1"/>
</dbReference>
<dbReference type="SUPFAM" id="SSF56752">
    <property type="entry name" value="D-aminoacid aminotransferase-like PLP-dependent enzymes"/>
    <property type="match status" value="1"/>
</dbReference>
<dbReference type="EMBL" id="CP009813">
    <property type="protein sequence ID" value="ATZ53378.1"/>
    <property type="molecule type" value="Genomic_DNA"/>
</dbReference>
<dbReference type="EMBL" id="CP009813">
    <property type="protein sequence ID" value="ATZ53377.1"/>
    <property type="molecule type" value="Genomic_DNA"/>
</dbReference>
<evidence type="ECO:0000313" key="2">
    <source>
        <dbReference type="EMBL" id="ATZ53378.1"/>
    </source>
</evidence>
<dbReference type="Pfam" id="PF01063">
    <property type="entry name" value="Aminotran_4"/>
    <property type="match status" value="1"/>
</dbReference>
<dbReference type="Gene3D" id="3.30.470.10">
    <property type="match status" value="1"/>
</dbReference>
<feature type="compositionally biased region" description="Low complexity" evidence="1">
    <location>
        <begin position="157"/>
        <end position="171"/>
    </location>
</feature>
<dbReference type="OrthoDB" id="5288718at2759"/>
<evidence type="ECO:0000313" key="3">
    <source>
        <dbReference type="Proteomes" id="UP000001798"/>
    </source>
</evidence>
<reference evidence="2" key="4">
    <citation type="submission" date="2017-12" db="EMBL/GenBank/DDBJ databases">
        <authorList>
            <person name="van Kan J."/>
        </authorList>
    </citation>
    <scope>NUCLEOTIDE SEQUENCE</scope>
    <source>
        <strain evidence="2">B05.10</strain>
    </source>
</reference>
<organism evidence="2 3">
    <name type="scientific">Botryotinia fuckeliana (strain B05.10)</name>
    <name type="common">Noble rot fungus</name>
    <name type="synonym">Botrytis cinerea</name>
    <dbReference type="NCBI Taxonomy" id="332648"/>
    <lineage>
        <taxon>Eukaryota</taxon>
        <taxon>Fungi</taxon>
        <taxon>Dikarya</taxon>
        <taxon>Ascomycota</taxon>
        <taxon>Pezizomycotina</taxon>
        <taxon>Leotiomycetes</taxon>
        <taxon>Helotiales</taxon>
        <taxon>Sclerotiniaceae</taxon>
        <taxon>Botrytis</taxon>
    </lineage>
</organism>
<accession>A0A384JS12</accession>